<keyword evidence="12" id="KW-1185">Reference proteome</keyword>
<dbReference type="PROSITE" id="PS50109">
    <property type="entry name" value="HIS_KIN"/>
    <property type="match status" value="1"/>
</dbReference>
<keyword evidence="5" id="KW-0418">Kinase</keyword>
<dbReference type="InterPro" id="IPR003594">
    <property type="entry name" value="HATPase_dom"/>
</dbReference>
<evidence type="ECO:0000256" key="6">
    <source>
        <dbReference type="ARBA" id="ARBA00023012"/>
    </source>
</evidence>
<evidence type="ECO:0000259" key="10">
    <source>
        <dbReference type="PROSITE" id="PS50109"/>
    </source>
</evidence>
<evidence type="ECO:0000256" key="9">
    <source>
        <dbReference type="SAM" id="Phobius"/>
    </source>
</evidence>
<dbReference type="InterPro" id="IPR041617">
    <property type="entry name" value="TPR_MalT"/>
</dbReference>
<dbReference type="InterPro" id="IPR019734">
    <property type="entry name" value="TPR_rpt"/>
</dbReference>
<evidence type="ECO:0000256" key="8">
    <source>
        <dbReference type="SAM" id="Coils"/>
    </source>
</evidence>
<dbReference type="SUPFAM" id="SSF47384">
    <property type="entry name" value="Homodimeric domain of signal transducing histidine kinase"/>
    <property type="match status" value="1"/>
</dbReference>
<dbReference type="PANTHER" id="PTHR43711">
    <property type="entry name" value="TWO-COMPONENT HISTIDINE KINASE"/>
    <property type="match status" value="1"/>
</dbReference>
<reference evidence="11 12" key="1">
    <citation type="journal article" date="2011" name="Stand. Genomic Sci.">
        <title>Complete genome sequence of Haliscomenobacter hydrossis type strain (O).</title>
        <authorList>
            <consortium name="US DOE Joint Genome Institute (JGI-PGF)"/>
            <person name="Daligault H."/>
            <person name="Lapidus A."/>
            <person name="Zeytun A."/>
            <person name="Nolan M."/>
            <person name="Lucas S."/>
            <person name="Del Rio T.G."/>
            <person name="Tice H."/>
            <person name="Cheng J.F."/>
            <person name="Tapia R."/>
            <person name="Han C."/>
            <person name="Goodwin L."/>
            <person name="Pitluck S."/>
            <person name="Liolios K."/>
            <person name="Pagani I."/>
            <person name="Ivanova N."/>
            <person name="Huntemann M."/>
            <person name="Mavromatis K."/>
            <person name="Mikhailova N."/>
            <person name="Pati A."/>
            <person name="Chen A."/>
            <person name="Palaniappan K."/>
            <person name="Land M."/>
            <person name="Hauser L."/>
            <person name="Brambilla E.M."/>
            <person name="Rohde M."/>
            <person name="Verbarg S."/>
            <person name="Goker M."/>
            <person name="Bristow J."/>
            <person name="Eisen J.A."/>
            <person name="Markowitz V."/>
            <person name="Hugenholtz P."/>
            <person name="Kyrpides N.C."/>
            <person name="Klenk H.P."/>
            <person name="Woyke T."/>
        </authorList>
    </citation>
    <scope>NUCLEOTIDE SEQUENCE [LARGE SCALE GENOMIC DNA]</scope>
    <source>
        <strain evidence="12">ATCC 27775 / DSM 1100 / LMG 10767 / O</strain>
    </source>
</reference>
<dbReference type="Proteomes" id="UP000008461">
    <property type="component" value="Chromosome"/>
</dbReference>
<dbReference type="GO" id="GO:0005524">
    <property type="term" value="F:ATP binding"/>
    <property type="evidence" value="ECO:0007669"/>
    <property type="project" value="UniProtKB-KW"/>
</dbReference>
<dbReference type="HOGENOM" id="CLU_000445_114_67_10"/>
<comment type="catalytic activity">
    <reaction evidence="1">
        <text>ATP + protein L-histidine = ADP + protein N-phospho-L-histidine.</text>
        <dbReference type="EC" id="2.7.13.3"/>
    </reaction>
</comment>
<evidence type="ECO:0000256" key="7">
    <source>
        <dbReference type="PROSITE-ProRule" id="PRU00339"/>
    </source>
</evidence>
<keyword evidence="3" id="KW-0597">Phosphoprotein</keyword>
<dbReference type="Gene3D" id="3.30.565.10">
    <property type="entry name" value="Histidine kinase-like ATPase, C-terminal domain"/>
    <property type="match status" value="1"/>
</dbReference>
<evidence type="ECO:0000256" key="2">
    <source>
        <dbReference type="ARBA" id="ARBA00012438"/>
    </source>
</evidence>
<dbReference type="PANTHER" id="PTHR43711:SF1">
    <property type="entry name" value="HISTIDINE KINASE 1"/>
    <property type="match status" value="1"/>
</dbReference>
<keyword evidence="6" id="KW-0902">Two-component regulatory system</keyword>
<dbReference type="Pfam" id="PF17874">
    <property type="entry name" value="TPR_MalT"/>
    <property type="match status" value="1"/>
</dbReference>
<dbReference type="OrthoDB" id="1116352at2"/>
<evidence type="ECO:0000256" key="5">
    <source>
        <dbReference type="ARBA" id="ARBA00022777"/>
    </source>
</evidence>
<sequence>MKSIILTSLFTAFFFNIYGQKWLVDSLHEILPNTQHPIQKVDVLLGLTRASLFVGGPSAGYPYADQALQLAHKNKDQAGVAMALIFKIQTYSSNPPEIAKALKIARNIHSNPLEAFASYHLAEYYLYDKNNYKEALKILSSALQRADKTVPDKHLGNIHKVTALAYMTAGDEANTFDHFQKALYHFERVKTHPFVDPKLGRPSAMDADGGELNKIQVLLFLSRVYFNRANLPKALELAQTALGLAQKNEVETQLVWAYEELAVNYMALGKYDQAIEQYQKAIQIHKKNNSLRFLAVDVQELGSIFYRMKDWEVAETYYRKALKINTLILDTLGMIQNYSRLGQVALSQNRAQSALQFYNQAARLNGILKDSTRLSFVLTDIGRVWQQQNKQQKALGYFQSALALNQRFSLHNATLNNYIEIARVYATLTQVDSAKHYGLLALDFAGQYGSLEQQKLVQQLLSQISAQAGEYQQALVYHQNYFKLHDSIFTNQAQEKLKQEQVGQNVADYQQAKEQAERETALLSTRNRLYLALALALLGIILIGGYLFLQLRKTQKELRAQNQKLQQLNATKDKFFGIIAHDIRSPIIALDGVGEQMAFYLEKQRPEKLVLLAERVDKTAKQLTALLDNLLNWALLQQGVIPYRPTPLNIHHVSSEVLTMFQTNAQAKNIQLESQVPETLEVYADESTLHAILRNLLSNAIKFTPPGGTVSISTEVNEDKVFIKVNDTGTGISAEKLEKLFLIDKSSEKGTAGERGTGLGLMLVKEFVELNKGKVQVESKINEGSQFIVSLPKAA</sequence>
<evidence type="ECO:0000256" key="3">
    <source>
        <dbReference type="ARBA" id="ARBA00022553"/>
    </source>
</evidence>
<dbReference type="EC" id="2.7.13.3" evidence="2"/>
<dbReference type="PRINTS" id="PR00344">
    <property type="entry name" value="BCTRLSENSOR"/>
</dbReference>
<keyword evidence="9" id="KW-0472">Membrane</keyword>
<evidence type="ECO:0000256" key="4">
    <source>
        <dbReference type="ARBA" id="ARBA00022679"/>
    </source>
</evidence>
<feature type="repeat" description="TPR" evidence="7">
    <location>
        <begin position="375"/>
        <end position="408"/>
    </location>
</feature>
<dbReference type="PROSITE" id="PS50005">
    <property type="entry name" value="TPR"/>
    <property type="match status" value="2"/>
</dbReference>
<dbReference type="SUPFAM" id="SSF48452">
    <property type="entry name" value="TPR-like"/>
    <property type="match status" value="3"/>
</dbReference>
<keyword evidence="9" id="KW-0812">Transmembrane</keyword>
<dbReference type="FunFam" id="3.30.565.10:FF:000006">
    <property type="entry name" value="Sensor histidine kinase WalK"/>
    <property type="match status" value="1"/>
</dbReference>
<keyword evidence="11" id="KW-0067">ATP-binding</keyword>
<keyword evidence="4" id="KW-0808">Transferase</keyword>
<dbReference type="GO" id="GO:0000155">
    <property type="term" value="F:phosphorelay sensor kinase activity"/>
    <property type="evidence" value="ECO:0007669"/>
    <property type="project" value="InterPro"/>
</dbReference>
<dbReference type="SMART" id="SM00387">
    <property type="entry name" value="HATPase_c"/>
    <property type="match status" value="1"/>
</dbReference>
<dbReference type="SUPFAM" id="SSF55874">
    <property type="entry name" value="ATPase domain of HSP90 chaperone/DNA topoisomerase II/histidine kinase"/>
    <property type="match status" value="1"/>
</dbReference>
<dbReference type="SMART" id="SM00388">
    <property type="entry name" value="HisKA"/>
    <property type="match status" value="1"/>
</dbReference>
<dbReference type="InterPro" id="IPR050736">
    <property type="entry name" value="Sensor_HK_Regulatory"/>
</dbReference>
<dbReference type="InterPro" id="IPR036097">
    <property type="entry name" value="HisK_dim/P_sf"/>
</dbReference>
<organism evidence="11 12">
    <name type="scientific">Haliscomenobacter hydrossis (strain ATCC 27775 / DSM 1100 / LMG 10767 / O)</name>
    <dbReference type="NCBI Taxonomy" id="760192"/>
    <lineage>
        <taxon>Bacteria</taxon>
        <taxon>Pseudomonadati</taxon>
        <taxon>Bacteroidota</taxon>
        <taxon>Saprospiria</taxon>
        <taxon>Saprospirales</taxon>
        <taxon>Haliscomenobacteraceae</taxon>
        <taxon>Haliscomenobacter</taxon>
    </lineage>
</organism>
<dbReference type="InterPro" id="IPR036890">
    <property type="entry name" value="HATPase_C_sf"/>
</dbReference>
<dbReference type="Gene3D" id="1.25.40.10">
    <property type="entry name" value="Tetratricopeptide repeat domain"/>
    <property type="match status" value="3"/>
</dbReference>
<feature type="transmembrane region" description="Helical" evidence="9">
    <location>
        <begin position="529"/>
        <end position="549"/>
    </location>
</feature>
<dbReference type="Pfam" id="PF02518">
    <property type="entry name" value="HATPase_c"/>
    <property type="match status" value="1"/>
</dbReference>
<keyword evidence="9" id="KW-1133">Transmembrane helix</keyword>
<gene>
    <name evidence="11" type="ordered locus">Halhy_3519</name>
</gene>
<evidence type="ECO:0000256" key="1">
    <source>
        <dbReference type="ARBA" id="ARBA00000085"/>
    </source>
</evidence>
<dbReference type="PROSITE" id="PS50293">
    <property type="entry name" value="TPR_REGION"/>
    <property type="match status" value="1"/>
</dbReference>
<feature type="domain" description="Histidine kinase" evidence="10">
    <location>
        <begin position="578"/>
        <end position="795"/>
    </location>
</feature>
<dbReference type="CDD" id="cd00082">
    <property type="entry name" value="HisKA"/>
    <property type="match status" value="1"/>
</dbReference>
<protein>
    <recommendedName>
        <fullName evidence="2">histidine kinase</fullName>
        <ecNumber evidence="2">2.7.13.3</ecNumber>
    </recommendedName>
</protein>
<evidence type="ECO:0000313" key="12">
    <source>
        <dbReference type="Proteomes" id="UP000008461"/>
    </source>
</evidence>
<feature type="repeat" description="TPR" evidence="7">
    <location>
        <begin position="255"/>
        <end position="288"/>
    </location>
</feature>
<dbReference type="InterPro" id="IPR003661">
    <property type="entry name" value="HisK_dim/P_dom"/>
</dbReference>
<dbReference type="InterPro" id="IPR011990">
    <property type="entry name" value="TPR-like_helical_dom_sf"/>
</dbReference>
<reference key="2">
    <citation type="submission" date="2011-04" db="EMBL/GenBank/DDBJ databases">
        <title>Complete sequence of chromosome of Haliscomenobacter hydrossis DSM 1100.</title>
        <authorList>
            <consortium name="US DOE Joint Genome Institute (JGI-PGF)"/>
            <person name="Lucas S."/>
            <person name="Han J."/>
            <person name="Lapidus A."/>
            <person name="Bruce D."/>
            <person name="Goodwin L."/>
            <person name="Pitluck S."/>
            <person name="Peters L."/>
            <person name="Kyrpides N."/>
            <person name="Mavromatis K."/>
            <person name="Ivanova N."/>
            <person name="Ovchinnikova G."/>
            <person name="Pagani I."/>
            <person name="Daligault H."/>
            <person name="Detter J.C."/>
            <person name="Han C."/>
            <person name="Land M."/>
            <person name="Hauser L."/>
            <person name="Markowitz V."/>
            <person name="Cheng J.-F."/>
            <person name="Hugenholtz P."/>
            <person name="Woyke T."/>
            <person name="Wu D."/>
            <person name="Verbarg S."/>
            <person name="Frueling A."/>
            <person name="Brambilla E."/>
            <person name="Klenk H.-P."/>
            <person name="Eisen J.A."/>
        </authorList>
    </citation>
    <scope>NUCLEOTIDE SEQUENCE</scope>
    <source>
        <strain>DSM 1100</strain>
    </source>
</reference>
<dbReference type="InterPro" id="IPR005467">
    <property type="entry name" value="His_kinase_dom"/>
</dbReference>
<dbReference type="RefSeq" id="WP_013765914.1">
    <property type="nucleotide sequence ID" value="NC_015510.1"/>
</dbReference>
<feature type="coiled-coil region" evidence="8">
    <location>
        <begin position="499"/>
        <end position="571"/>
    </location>
</feature>
<keyword evidence="7" id="KW-0802">TPR repeat</keyword>
<dbReference type="AlphaFoldDB" id="F4KWN4"/>
<dbReference type="KEGG" id="hhy:Halhy_3519"/>
<dbReference type="eggNOG" id="COG0457">
    <property type="taxonomic scope" value="Bacteria"/>
</dbReference>
<dbReference type="SMART" id="SM00028">
    <property type="entry name" value="TPR"/>
    <property type="match status" value="7"/>
</dbReference>
<proteinExistence type="predicted"/>
<keyword evidence="8" id="KW-0175">Coiled coil</keyword>
<dbReference type="Gene3D" id="1.10.287.130">
    <property type="match status" value="1"/>
</dbReference>
<evidence type="ECO:0000313" key="11">
    <source>
        <dbReference type="EMBL" id="AEE51374.1"/>
    </source>
</evidence>
<accession>F4KWN4</accession>
<dbReference type="EMBL" id="CP002691">
    <property type="protein sequence ID" value="AEE51374.1"/>
    <property type="molecule type" value="Genomic_DNA"/>
</dbReference>
<keyword evidence="11" id="KW-0547">Nucleotide-binding</keyword>
<name>F4KWN4_HALH1</name>
<dbReference type="InterPro" id="IPR004358">
    <property type="entry name" value="Sig_transdc_His_kin-like_C"/>
</dbReference>
<dbReference type="eggNOG" id="COG2205">
    <property type="taxonomic scope" value="Bacteria"/>
</dbReference>
<dbReference type="STRING" id="760192.Halhy_3519"/>